<feature type="region of interest" description="Disordered" evidence="12">
    <location>
        <begin position="409"/>
        <end position="480"/>
    </location>
</feature>
<dbReference type="FunFam" id="3.30.50.10:FF:000034">
    <property type="entry name" value="CLUMA_CG002674, isoform A"/>
    <property type="match status" value="1"/>
</dbReference>
<evidence type="ECO:0000256" key="11">
    <source>
        <dbReference type="ARBA" id="ARBA00023242"/>
    </source>
</evidence>
<comment type="subcellular location">
    <subcellularLocation>
        <location evidence="1">Nucleus</location>
    </subcellularLocation>
</comment>
<keyword evidence="3" id="KW-0217">Developmental protein</keyword>
<evidence type="ECO:0000256" key="10">
    <source>
        <dbReference type="ARBA" id="ARBA00023170"/>
    </source>
</evidence>
<keyword evidence="16" id="KW-1185">Reference proteome</keyword>
<dbReference type="Pfam" id="PF00105">
    <property type="entry name" value="zf-C4"/>
    <property type="match status" value="1"/>
</dbReference>
<dbReference type="PROSITE" id="PS00031">
    <property type="entry name" value="NUCLEAR_REC_DBD_1"/>
    <property type="match status" value="1"/>
</dbReference>
<keyword evidence="6" id="KW-0862">Zinc</keyword>
<dbReference type="InterPro" id="IPR013088">
    <property type="entry name" value="Znf_NHR/GATA"/>
</dbReference>
<keyword evidence="11" id="KW-0539">Nucleus</keyword>
<feature type="compositionally biased region" description="Basic and acidic residues" evidence="12">
    <location>
        <begin position="308"/>
        <end position="320"/>
    </location>
</feature>
<reference evidence="15" key="3">
    <citation type="submission" date="2020-05" db="UniProtKB">
        <authorList>
            <consortium name="EnsemblMetazoa"/>
        </authorList>
    </citation>
    <scope>IDENTIFICATION</scope>
    <source>
        <strain evidence="15">USDA</strain>
    </source>
</reference>
<dbReference type="STRING" id="121224.E0VVW6"/>
<evidence type="ECO:0000313" key="16">
    <source>
        <dbReference type="Proteomes" id="UP000009046"/>
    </source>
</evidence>
<feature type="region of interest" description="Disordered" evidence="12">
    <location>
        <begin position="1"/>
        <end position="26"/>
    </location>
</feature>
<feature type="compositionally biased region" description="Low complexity" evidence="12">
    <location>
        <begin position="272"/>
        <end position="296"/>
    </location>
</feature>
<dbReference type="PANTHER" id="PTHR48092">
    <property type="entry name" value="KNIRPS-RELATED PROTEIN-RELATED"/>
    <property type="match status" value="1"/>
</dbReference>
<evidence type="ECO:0000313" key="14">
    <source>
        <dbReference type="EMBL" id="EEB17522.1"/>
    </source>
</evidence>
<feature type="domain" description="Nuclear receptor" evidence="13">
    <location>
        <begin position="33"/>
        <end position="109"/>
    </location>
</feature>
<feature type="compositionally biased region" description="Basic residues" evidence="12">
    <location>
        <begin position="409"/>
        <end position="418"/>
    </location>
</feature>
<dbReference type="GeneID" id="8238897"/>
<dbReference type="SUPFAM" id="SSF57716">
    <property type="entry name" value="Glucocorticoid receptor-like (DNA-binding domain)"/>
    <property type="match status" value="1"/>
</dbReference>
<dbReference type="GO" id="GO:0043565">
    <property type="term" value="F:sequence-specific DNA binding"/>
    <property type="evidence" value="ECO:0007669"/>
    <property type="project" value="InterPro"/>
</dbReference>
<dbReference type="OMA" id="WAARNTL"/>
<feature type="compositionally biased region" description="Polar residues" evidence="12">
    <location>
        <begin position="335"/>
        <end position="344"/>
    </location>
</feature>
<dbReference type="AlphaFoldDB" id="E0VVW6"/>
<keyword evidence="10" id="KW-0675">Receptor</keyword>
<dbReference type="Gene3D" id="3.30.50.10">
    <property type="entry name" value="Erythroid Transcription Factor GATA-1, subunit A"/>
    <property type="match status" value="1"/>
</dbReference>
<dbReference type="eggNOG" id="ENOG502RZKC">
    <property type="taxonomic scope" value="Eukaryota"/>
</dbReference>
<dbReference type="EMBL" id="DS235815">
    <property type="protein sequence ID" value="EEB17522.1"/>
    <property type="molecule type" value="Genomic_DNA"/>
</dbReference>
<evidence type="ECO:0000256" key="8">
    <source>
        <dbReference type="ARBA" id="ARBA00023125"/>
    </source>
</evidence>
<dbReference type="RefSeq" id="XP_002430260.1">
    <property type="nucleotide sequence ID" value="XM_002430215.1"/>
</dbReference>
<comment type="similarity">
    <text evidence="2">Belongs to the nuclear hormone receptor family. NR0 subfamily.</text>
</comment>
<keyword evidence="7" id="KW-0805">Transcription regulation</keyword>
<dbReference type="KEGG" id="phu:Phum_PHUM468660"/>
<dbReference type="EMBL" id="AAZO01005690">
    <property type="status" value="NOT_ANNOTATED_CDS"/>
    <property type="molecule type" value="Genomic_DNA"/>
</dbReference>
<evidence type="ECO:0000256" key="7">
    <source>
        <dbReference type="ARBA" id="ARBA00023015"/>
    </source>
</evidence>
<evidence type="ECO:0000256" key="12">
    <source>
        <dbReference type="SAM" id="MobiDB-lite"/>
    </source>
</evidence>
<dbReference type="InParanoid" id="E0VVW6"/>
<evidence type="ECO:0000256" key="5">
    <source>
        <dbReference type="ARBA" id="ARBA00022771"/>
    </source>
</evidence>
<evidence type="ECO:0000313" key="15">
    <source>
        <dbReference type="EnsemblMetazoa" id="PHUM468660-PA"/>
    </source>
</evidence>
<dbReference type="HOGENOM" id="CLU_568995_0_0_1"/>
<keyword evidence="9" id="KW-0804">Transcription</keyword>
<dbReference type="GO" id="GO:0008270">
    <property type="term" value="F:zinc ion binding"/>
    <property type="evidence" value="ECO:0007669"/>
    <property type="project" value="UniProtKB-KW"/>
</dbReference>
<gene>
    <name evidence="15" type="primary">8238897</name>
    <name evidence="14" type="ORF">Phum_PHUM468660</name>
</gene>
<feature type="compositionally biased region" description="Basic and acidic residues" evidence="12">
    <location>
        <begin position="419"/>
        <end position="435"/>
    </location>
</feature>
<feature type="region of interest" description="Disordered" evidence="12">
    <location>
        <begin position="250"/>
        <end position="344"/>
    </location>
</feature>
<evidence type="ECO:0000256" key="4">
    <source>
        <dbReference type="ARBA" id="ARBA00022723"/>
    </source>
</evidence>
<evidence type="ECO:0000256" key="3">
    <source>
        <dbReference type="ARBA" id="ARBA00022473"/>
    </source>
</evidence>
<dbReference type="GO" id="GO:0003700">
    <property type="term" value="F:DNA-binding transcription factor activity"/>
    <property type="evidence" value="ECO:0007669"/>
    <property type="project" value="InterPro"/>
</dbReference>
<proteinExistence type="inferred from homology"/>
<evidence type="ECO:0000256" key="6">
    <source>
        <dbReference type="ARBA" id="ARBA00022833"/>
    </source>
</evidence>
<protein>
    <submittedName>
        <fullName evidence="14 15">Knirps related protein, putative</fullName>
    </submittedName>
</protein>
<dbReference type="SMART" id="SM00399">
    <property type="entry name" value="ZnF_C4"/>
    <property type="match status" value="1"/>
</dbReference>
<dbReference type="Proteomes" id="UP000009046">
    <property type="component" value="Unassembled WGS sequence"/>
</dbReference>
<sequence length="480" mass="53209">MESESSSPGIGSALGRWWGQSPQSSSPSTDVMNQLCRVCGEPAAGFHFGAFTCEGCKSFFGRTYNNLGSITECKNNGECVINKKNRTACKACRLRKCLLVGMSKSGSRYGRRSNWFKIHCLLQEQQQAGAHPLKDKSSAIALWGESYKNLTTPPHFDTDSKVSPTEESILLNNNNVTKDRERSPNPVLPSYSAEAAAALWAARHSLFPMQLPHHPMPSIPMPFMPPFANFSPPTHSQSQRNILLPFMQTLNSSSSSSSPPVRPNHHPPMMMSSSSSRSSEGSICSQSPSPNRNNQRNNDDVSPSTIRFTEKTETTVEKRSSLSSSSSPPSDKSPTNNNRLSAVNSIKVKNPPLLLDNPIEITNERVDDVASSKKIQTEEHSLALLRSLGPVQDQPMDLSVRVIEIKSRRKSSKVNHRIAKNEYYHHHHRDDDKNNESSGEEGDAVNDVKNDVLDSIENNDENFNKRKNPLDLTKSTKLEI</sequence>
<dbReference type="InterPro" id="IPR001628">
    <property type="entry name" value="Znf_hrmn_rcpt"/>
</dbReference>
<keyword evidence="4" id="KW-0479">Metal-binding</keyword>
<evidence type="ECO:0000256" key="2">
    <source>
        <dbReference type="ARBA" id="ARBA00006647"/>
    </source>
</evidence>
<dbReference type="EnsemblMetazoa" id="PHUM468660-RA">
    <property type="protein sequence ID" value="PHUM468660-PA"/>
    <property type="gene ID" value="PHUM468660"/>
</dbReference>
<evidence type="ECO:0000256" key="1">
    <source>
        <dbReference type="ARBA" id="ARBA00004123"/>
    </source>
</evidence>
<keyword evidence="8" id="KW-0238">DNA-binding</keyword>
<name>E0VVW6_PEDHC</name>
<dbReference type="CTD" id="8238897"/>
<reference evidence="14" key="2">
    <citation type="submission" date="2007-04" db="EMBL/GenBank/DDBJ databases">
        <title>The genome of the human body louse.</title>
        <authorList>
            <consortium name="The Human Body Louse Genome Consortium"/>
            <person name="Kirkness E."/>
            <person name="Walenz B."/>
            <person name="Hass B."/>
            <person name="Bruggner R."/>
            <person name="Strausberg R."/>
        </authorList>
    </citation>
    <scope>NUCLEOTIDE SEQUENCE</scope>
    <source>
        <strain evidence="14">USDA</strain>
    </source>
</reference>
<feature type="compositionally biased region" description="Low complexity" evidence="12">
    <location>
        <begin position="321"/>
        <end position="334"/>
    </location>
</feature>
<dbReference type="VEuPathDB" id="VectorBase:PHUM468660"/>
<reference evidence="14" key="1">
    <citation type="submission" date="2007-04" db="EMBL/GenBank/DDBJ databases">
        <title>Annotation of Pediculus humanus corporis strain USDA.</title>
        <authorList>
            <person name="Kirkness E."/>
            <person name="Hannick L."/>
            <person name="Hass B."/>
            <person name="Bruggner R."/>
            <person name="Lawson D."/>
            <person name="Bidwell S."/>
            <person name="Joardar V."/>
            <person name="Caler E."/>
            <person name="Walenz B."/>
            <person name="Inman J."/>
            <person name="Schobel S."/>
            <person name="Galinsky K."/>
            <person name="Amedeo P."/>
            <person name="Strausberg R."/>
        </authorList>
    </citation>
    <scope>NUCLEOTIDE SEQUENCE</scope>
    <source>
        <strain evidence="14">USDA</strain>
    </source>
</reference>
<evidence type="ECO:0000256" key="9">
    <source>
        <dbReference type="ARBA" id="ARBA00023163"/>
    </source>
</evidence>
<dbReference type="OrthoDB" id="5850793at2759"/>
<dbReference type="PROSITE" id="PS51030">
    <property type="entry name" value="NUCLEAR_REC_DBD_2"/>
    <property type="match status" value="1"/>
</dbReference>
<organism>
    <name type="scientific">Pediculus humanus subsp. corporis</name>
    <name type="common">Body louse</name>
    <dbReference type="NCBI Taxonomy" id="121224"/>
    <lineage>
        <taxon>Eukaryota</taxon>
        <taxon>Metazoa</taxon>
        <taxon>Ecdysozoa</taxon>
        <taxon>Arthropoda</taxon>
        <taxon>Hexapoda</taxon>
        <taxon>Insecta</taxon>
        <taxon>Pterygota</taxon>
        <taxon>Neoptera</taxon>
        <taxon>Paraneoptera</taxon>
        <taxon>Psocodea</taxon>
        <taxon>Troctomorpha</taxon>
        <taxon>Phthiraptera</taxon>
        <taxon>Anoplura</taxon>
        <taxon>Pediculidae</taxon>
        <taxon>Pediculus</taxon>
    </lineage>
</organism>
<dbReference type="InterPro" id="IPR050200">
    <property type="entry name" value="Nuclear_hormone_rcpt_NR3"/>
</dbReference>
<keyword evidence="5" id="KW-0863">Zinc-finger</keyword>
<dbReference type="PRINTS" id="PR00047">
    <property type="entry name" value="STROIDFINGER"/>
</dbReference>
<evidence type="ECO:0000259" key="13">
    <source>
        <dbReference type="PROSITE" id="PS51030"/>
    </source>
</evidence>
<dbReference type="GO" id="GO:0005634">
    <property type="term" value="C:nucleus"/>
    <property type="evidence" value="ECO:0007669"/>
    <property type="project" value="UniProtKB-SubCell"/>
</dbReference>
<accession>E0VVW6</accession>